<feature type="compositionally biased region" description="Acidic residues" evidence="1">
    <location>
        <begin position="142"/>
        <end position="153"/>
    </location>
</feature>
<evidence type="ECO:0000256" key="1">
    <source>
        <dbReference type="SAM" id="MobiDB-lite"/>
    </source>
</evidence>
<reference evidence="2" key="1">
    <citation type="submission" date="2021-01" db="EMBL/GenBank/DDBJ databases">
        <authorList>
            <person name="Corre E."/>
            <person name="Pelletier E."/>
            <person name="Niang G."/>
            <person name="Scheremetjew M."/>
            <person name="Finn R."/>
            <person name="Kale V."/>
            <person name="Holt S."/>
            <person name="Cochrane G."/>
            <person name="Meng A."/>
            <person name="Brown T."/>
            <person name="Cohen L."/>
        </authorList>
    </citation>
    <scope>NUCLEOTIDE SEQUENCE</scope>
    <source>
        <strain evidence="2">CCMP3303</strain>
    </source>
</reference>
<feature type="region of interest" description="Disordered" evidence="1">
    <location>
        <begin position="135"/>
        <end position="192"/>
    </location>
</feature>
<gene>
    <name evidence="2" type="ORF">MPOL1434_LOCUS6505</name>
</gene>
<sequence length="310" mass="35065">MSEEKESASVAGVDVTTNLPNIPQAEGNSVRPAGVATAVYSPPKPEARDASEILDGSVSPNFLWYLQFQVVYIIDAFARSFNDMWSRDSIGEGFDDWYSLEALCNVLASELGVSLDYEQTKALLEHTRAKASTIDQFTTQNADDDDDDDEMDDGSPGYKTPTKRAQRQPKKGKSRSPLSASTSGSQRPKSNKKLFNGTIWKTLEDDLGWSVEIKGREKGRNDFYFFPPGATWGMKNRKDFFDSVPLVLDFIKSDPRWKDNPKVKTAIDRYYRSMEYMETLRQTKKLPKMVDTKWVLKHMDEHSDTKPAAK</sequence>
<accession>A0A7S0FNP4</accession>
<feature type="compositionally biased region" description="Basic residues" evidence="1">
    <location>
        <begin position="161"/>
        <end position="174"/>
    </location>
</feature>
<evidence type="ECO:0000313" key="2">
    <source>
        <dbReference type="EMBL" id="CAD8371543.1"/>
    </source>
</evidence>
<feature type="compositionally biased region" description="Polar residues" evidence="1">
    <location>
        <begin position="176"/>
        <end position="188"/>
    </location>
</feature>
<organism evidence="2">
    <name type="scientific">Minutocellus polymorphus</name>
    <dbReference type="NCBI Taxonomy" id="265543"/>
    <lineage>
        <taxon>Eukaryota</taxon>
        <taxon>Sar</taxon>
        <taxon>Stramenopiles</taxon>
        <taxon>Ochrophyta</taxon>
        <taxon>Bacillariophyta</taxon>
        <taxon>Mediophyceae</taxon>
        <taxon>Cymatosirophycidae</taxon>
        <taxon>Cymatosirales</taxon>
        <taxon>Cymatosiraceae</taxon>
        <taxon>Minutocellus</taxon>
    </lineage>
</organism>
<protein>
    <submittedName>
        <fullName evidence="2">Uncharacterized protein</fullName>
    </submittedName>
</protein>
<dbReference type="AlphaFoldDB" id="A0A7S0FNP4"/>
<proteinExistence type="predicted"/>
<dbReference type="EMBL" id="HBEJ01011096">
    <property type="protein sequence ID" value="CAD8371543.1"/>
    <property type="molecule type" value="Transcribed_RNA"/>
</dbReference>
<name>A0A7S0FNP4_9STRA</name>